<keyword evidence="3" id="KW-1185">Reference proteome</keyword>
<gene>
    <name evidence="2" type="ORF">JTE90_028588</name>
</gene>
<evidence type="ECO:0000313" key="3">
    <source>
        <dbReference type="Proteomes" id="UP000827092"/>
    </source>
</evidence>
<dbReference type="Proteomes" id="UP000827092">
    <property type="component" value="Unassembled WGS sequence"/>
</dbReference>
<sequence length="73" mass="7932">MHPLRSTDENSFHPIVPSKGKSTHMAGVNLVSANMSRTSLSSFFPSITAIVIKYTRSFQPTLQSSLTLLVNGP</sequence>
<protein>
    <submittedName>
        <fullName evidence="2">Uncharacterized protein</fullName>
    </submittedName>
</protein>
<name>A0AAV6TYN2_9ARAC</name>
<comment type="caution">
    <text evidence="2">The sequence shown here is derived from an EMBL/GenBank/DDBJ whole genome shotgun (WGS) entry which is preliminary data.</text>
</comment>
<evidence type="ECO:0000256" key="1">
    <source>
        <dbReference type="SAM" id="MobiDB-lite"/>
    </source>
</evidence>
<evidence type="ECO:0000313" key="2">
    <source>
        <dbReference type="EMBL" id="KAG8176606.1"/>
    </source>
</evidence>
<feature type="region of interest" description="Disordered" evidence="1">
    <location>
        <begin position="1"/>
        <end position="22"/>
    </location>
</feature>
<feature type="compositionally biased region" description="Basic and acidic residues" evidence="1">
    <location>
        <begin position="1"/>
        <end position="11"/>
    </location>
</feature>
<dbReference type="AlphaFoldDB" id="A0AAV6TYN2"/>
<dbReference type="EMBL" id="JAFNEN010000862">
    <property type="protein sequence ID" value="KAG8176606.1"/>
    <property type="molecule type" value="Genomic_DNA"/>
</dbReference>
<accession>A0AAV6TYN2</accession>
<organism evidence="2 3">
    <name type="scientific">Oedothorax gibbosus</name>
    <dbReference type="NCBI Taxonomy" id="931172"/>
    <lineage>
        <taxon>Eukaryota</taxon>
        <taxon>Metazoa</taxon>
        <taxon>Ecdysozoa</taxon>
        <taxon>Arthropoda</taxon>
        <taxon>Chelicerata</taxon>
        <taxon>Arachnida</taxon>
        <taxon>Araneae</taxon>
        <taxon>Araneomorphae</taxon>
        <taxon>Entelegynae</taxon>
        <taxon>Araneoidea</taxon>
        <taxon>Linyphiidae</taxon>
        <taxon>Erigoninae</taxon>
        <taxon>Oedothorax</taxon>
    </lineage>
</organism>
<proteinExistence type="predicted"/>
<reference evidence="2 3" key="1">
    <citation type="journal article" date="2022" name="Nat. Ecol. Evol.">
        <title>A masculinizing supergene underlies an exaggerated male reproductive morph in a spider.</title>
        <authorList>
            <person name="Hendrickx F."/>
            <person name="De Corte Z."/>
            <person name="Sonet G."/>
            <person name="Van Belleghem S.M."/>
            <person name="Kostlbacher S."/>
            <person name="Vangestel C."/>
        </authorList>
    </citation>
    <scope>NUCLEOTIDE SEQUENCE [LARGE SCALE GENOMIC DNA]</scope>
    <source>
        <strain evidence="2">W744_W776</strain>
    </source>
</reference>